<reference evidence="2 3" key="1">
    <citation type="submission" date="2018-11" db="EMBL/GenBank/DDBJ databases">
        <title>The first complete genome of Serratia liquefaciens isolated from metalophyte plant revel distinctness adaptive mechanisms in an extreme habitat.</title>
        <authorList>
            <person name="Caneschi W.L."/>
            <person name="Sanchez A.B."/>
            <person name="Felestrino E.B."/>
            <person name="Assis R.A.B."/>
            <person name="Lemes C.G.C."/>
            <person name="Cordeiro I.F."/>
            <person name="Fonseca N.P."/>
            <person name="Villa M."/>
            <person name="Vieira I.T."/>
            <person name="Moraes L.A."/>
            <person name="Kamino L.H.Y."/>
            <person name="do Carmo F."/>
            <person name="Garcia C.M."/>
            <person name="Almeida N.F."/>
            <person name="Silva R.S."/>
            <person name="Ferro J.A."/>
            <person name="Ferro M.I.T."/>
            <person name="Varani A.M."/>
            <person name="Ferreira R.M."/>
            <person name="dos Santos V.L."/>
            <person name="Silva U.C."/>
            <person name="Setubal J.C."/>
            <person name="Moreira L.M."/>
        </authorList>
    </citation>
    <scope>NUCLEOTIDE SEQUENCE [LARGE SCALE GENOMIC DNA]</scope>
    <source>
        <strain evidence="2 3">FG3</strain>
    </source>
</reference>
<dbReference type="AlphaFoldDB" id="A0A515CRG3"/>
<accession>A0A515CRG3</accession>
<sequence>MSTLIGVIRILILVVAILQIKVVTVTATGFGSYFFAGLMFSLYCWAILRLLDYLKDYSHGQ</sequence>
<evidence type="ECO:0000313" key="2">
    <source>
        <dbReference type="EMBL" id="QDL30751.1"/>
    </source>
</evidence>
<organism evidence="2 3">
    <name type="scientific">Serratia liquefaciens</name>
    <dbReference type="NCBI Taxonomy" id="614"/>
    <lineage>
        <taxon>Bacteria</taxon>
        <taxon>Pseudomonadati</taxon>
        <taxon>Pseudomonadota</taxon>
        <taxon>Gammaproteobacteria</taxon>
        <taxon>Enterobacterales</taxon>
        <taxon>Yersiniaceae</taxon>
        <taxon>Serratia</taxon>
    </lineage>
</organism>
<proteinExistence type="predicted"/>
<dbReference type="RefSeq" id="WP_142814607.1">
    <property type="nucleotide sequence ID" value="NZ_CP033893.1"/>
</dbReference>
<keyword evidence="1" id="KW-0472">Membrane</keyword>
<keyword evidence="1" id="KW-0812">Transmembrane</keyword>
<evidence type="ECO:0000256" key="1">
    <source>
        <dbReference type="SAM" id="Phobius"/>
    </source>
</evidence>
<name>A0A515CRG3_SERLI</name>
<dbReference type="Proteomes" id="UP000317572">
    <property type="component" value="Chromosome"/>
</dbReference>
<feature type="transmembrane region" description="Helical" evidence="1">
    <location>
        <begin position="33"/>
        <end position="51"/>
    </location>
</feature>
<protein>
    <submittedName>
        <fullName evidence="2">Uncharacterized protein</fullName>
    </submittedName>
</protein>
<dbReference type="EMBL" id="CP033893">
    <property type="protein sequence ID" value="QDL30751.1"/>
    <property type="molecule type" value="Genomic_DNA"/>
</dbReference>
<evidence type="ECO:0000313" key="3">
    <source>
        <dbReference type="Proteomes" id="UP000317572"/>
    </source>
</evidence>
<keyword evidence="1" id="KW-1133">Transmembrane helix</keyword>
<gene>
    <name evidence="2" type="ORF">EGO53_02625</name>
</gene>
<feature type="transmembrane region" description="Helical" evidence="1">
    <location>
        <begin position="7"/>
        <end position="27"/>
    </location>
</feature>